<reference evidence="1 2" key="1">
    <citation type="journal article" date="2022" name="New Phytol.">
        <title>Ecological generalism drives hyperdiversity of secondary metabolite gene clusters in xylarialean endophytes.</title>
        <authorList>
            <person name="Franco M.E.E."/>
            <person name="Wisecaver J.H."/>
            <person name="Arnold A.E."/>
            <person name="Ju Y.M."/>
            <person name="Slot J.C."/>
            <person name="Ahrendt S."/>
            <person name="Moore L.P."/>
            <person name="Eastman K.E."/>
            <person name="Scott K."/>
            <person name="Konkel Z."/>
            <person name="Mondo S.J."/>
            <person name="Kuo A."/>
            <person name="Hayes R.D."/>
            <person name="Haridas S."/>
            <person name="Andreopoulos B."/>
            <person name="Riley R."/>
            <person name="LaButti K."/>
            <person name="Pangilinan J."/>
            <person name="Lipzen A."/>
            <person name="Amirebrahimi M."/>
            <person name="Yan J."/>
            <person name="Adam C."/>
            <person name="Keymanesh K."/>
            <person name="Ng V."/>
            <person name="Louie K."/>
            <person name="Northen T."/>
            <person name="Drula E."/>
            <person name="Henrissat B."/>
            <person name="Hsieh H.M."/>
            <person name="Youens-Clark K."/>
            <person name="Lutzoni F."/>
            <person name="Miadlikowska J."/>
            <person name="Eastwood D.C."/>
            <person name="Hamelin R.C."/>
            <person name="Grigoriev I.V."/>
            <person name="U'Ren J.M."/>
        </authorList>
    </citation>
    <scope>NUCLEOTIDE SEQUENCE [LARGE SCALE GENOMIC DNA]</scope>
    <source>
        <strain evidence="1 2">ER1909</strain>
    </source>
</reference>
<proteinExistence type="predicted"/>
<dbReference type="EMBL" id="MU394382">
    <property type="protein sequence ID" value="KAI6081936.1"/>
    <property type="molecule type" value="Genomic_DNA"/>
</dbReference>
<sequence>MEWTAEQRYSTYKQYKEDTEAIAGWLDHHSRKCGLKLGKTSKPKSKARKLKSKTKSAADQAHKYAVNVSDFNLMAKTIAESKHKVDVPRALTNLFSRAINARNEFTEWYRESPNGDEESNKRHAHFTGVLNSTWRILCPSKPAEESQLKKQPTAVPELKTAANLVNRFSELKVEQPQEGVDTNTSPSAAQDKKEYKLTGIVPATIIKTEEENEEEFLFAIFTFMQEVANVRVYVKNLWESYRVGKLDLIACSLLTNTAIQLIRREEHQLSLLLQRPKKYPEPRYYSGNFPDIFIYATCERSLKVAGVNLDDFIRPSRICLVDTSYFTTLCMTDTFGALKTLVRENKEMAVADHYVFAEHQQSEDMPETYNRVADIVNCFYSITQAIGETYARDEITSAVDFVMESSTVPIWAAYATQVLLDIQDALKGTPNKALYEVQRRAQRKIAGIRGQTLNQEPFSAVAEGNQWLIATLGGYEQDVLGDYYRKTFLENLSYEDRSGNLISEVEMSTRLPHHMVEPDYFLRINPVKCGLLKYGIYLHLHAYATNIENGWHGITSTMHLYVACRSMFPDDPVWPDMEYFLEHQDLGNLFFGGLPRSMTEAHTKARLATGESLASITRSRSGRNTRAPELNPDKARYISSPCPLLSDVFTGWMWGSETAADDMVTKLVSATQGPTAATDKKAPKAKAKSPEPDYSKLSILDKLKSKITCETDDLYFDWISFMETCQCIWEQIHRAVKLQTDKGYKAGLGPLIQILEEAAVSETMAKNKKLDPRSVLAERARGLNCAWKIIQKVNRLPLKGPAEGGDSTRTDEKIWGGDKEISNVVSKAEMGMSLVRKIYKNWPEEDVDLSATTHKNLADRPGEDREAKRGQ</sequence>
<accession>A0ACC0CNJ1</accession>
<protein>
    <submittedName>
        <fullName evidence="1">Uncharacterized protein</fullName>
    </submittedName>
</protein>
<organism evidence="1 2">
    <name type="scientific">Hypoxylon rubiginosum</name>
    <dbReference type="NCBI Taxonomy" id="110542"/>
    <lineage>
        <taxon>Eukaryota</taxon>
        <taxon>Fungi</taxon>
        <taxon>Dikarya</taxon>
        <taxon>Ascomycota</taxon>
        <taxon>Pezizomycotina</taxon>
        <taxon>Sordariomycetes</taxon>
        <taxon>Xylariomycetidae</taxon>
        <taxon>Xylariales</taxon>
        <taxon>Hypoxylaceae</taxon>
        <taxon>Hypoxylon</taxon>
    </lineage>
</organism>
<comment type="caution">
    <text evidence="1">The sequence shown here is derived from an EMBL/GenBank/DDBJ whole genome shotgun (WGS) entry which is preliminary data.</text>
</comment>
<gene>
    <name evidence="1" type="ORF">F4821DRAFT_274522</name>
</gene>
<name>A0ACC0CNJ1_9PEZI</name>
<evidence type="ECO:0000313" key="2">
    <source>
        <dbReference type="Proteomes" id="UP001497680"/>
    </source>
</evidence>
<keyword evidence="2" id="KW-1185">Reference proteome</keyword>
<dbReference type="Proteomes" id="UP001497680">
    <property type="component" value="Unassembled WGS sequence"/>
</dbReference>
<evidence type="ECO:0000313" key="1">
    <source>
        <dbReference type="EMBL" id="KAI6081936.1"/>
    </source>
</evidence>